<dbReference type="InterPro" id="IPR015878">
    <property type="entry name" value="Ado_hCys_hydrolase_NAD-bd"/>
</dbReference>
<dbReference type="InterPro" id="IPR000043">
    <property type="entry name" value="Adenosylhomocysteinase-like"/>
</dbReference>
<dbReference type="Gene3D" id="3.40.50.720">
    <property type="entry name" value="NAD(P)-binding Rossmann-like Domain"/>
    <property type="match status" value="1"/>
</dbReference>
<dbReference type="PANTHER" id="PTHR23420">
    <property type="entry name" value="ADENOSYLHOMOCYSTEINASE"/>
    <property type="match status" value="1"/>
</dbReference>
<dbReference type="InterPro" id="IPR036291">
    <property type="entry name" value="NAD(P)-bd_dom_sf"/>
</dbReference>
<dbReference type="SMART" id="SM00997">
    <property type="entry name" value="AdoHcyase_NAD"/>
    <property type="match status" value="1"/>
</dbReference>
<comment type="cofactor">
    <cofactor evidence="1">
        <name>NAD(+)</name>
        <dbReference type="ChEBI" id="CHEBI:57540"/>
    </cofactor>
</comment>
<keyword evidence="6" id="KW-0378">Hydrolase</keyword>
<evidence type="ECO:0000313" key="6">
    <source>
        <dbReference type="EMBL" id="UTT63059.1"/>
    </source>
</evidence>
<reference evidence="6" key="1">
    <citation type="submission" date="2022-07" db="EMBL/GenBank/DDBJ databases">
        <title>Taxonomic analysis of Microcella humidisoli nov. sp., isolated from riverside soil.</title>
        <authorList>
            <person name="Molina K.M."/>
            <person name="Kim S.B."/>
        </authorList>
    </citation>
    <scope>NUCLEOTIDE SEQUENCE</scope>
    <source>
        <strain evidence="6">MMS21-STM10</strain>
    </source>
</reference>
<dbReference type="SUPFAM" id="SSF52283">
    <property type="entry name" value="Formate/glycerate dehydrogenase catalytic domain-like"/>
    <property type="match status" value="1"/>
</dbReference>
<dbReference type="NCBIfam" id="NF004005">
    <property type="entry name" value="PRK05476.2-3"/>
    <property type="match status" value="1"/>
</dbReference>
<dbReference type="Pfam" id="PF05221">
    <property type="entry name" value="AdoHcyase"/>
    <property type="match status" value="1"/>
</dbReference>
<accession>A0ABY5FXP9</accession>
<comment type="similarity">
    <text evidence="2">Belongs to the adenosylhomocysteinase family.</text>
</comment>
<keyword evidence="4" id="KW-0520">NAD</keyword>
<proteinExistence type="inferred from homology"/>
<organism evidence="6 7">
    <name type="scientific">Microcella humidisoli</name>
    <dbReference type="NCBI Taxonomy" id="2963406"/>
    <lineage>
        <taxon>Bacteria</taxon>
        <taxon>Bacillati</taxon>
        <taxon>Actinomycetota</taxon>
        <taxon>Actinomycetes</taxon>
        <taxon>Micrococcales</taxon>
        <taxon>Microbacteriaceae</taxon>
        <taxon>Microcella</taxon>
    </lineage>
</organism>
<evidence type="ECO:0000256" key="1">
    <source>
        <dbReference type="ARBA" id="ARBA00001911"/>
    </source>
</evidence>
<keyword evidence="7" id="KW-1185">Reference proteome</keyword>
<dbReference type="Proteomes" id="UP001060039">
    <property type="component" value="Chromosome"/>
</dbReference>
<dbReference type="RefSeq" id="WP_255160192.1">
    <property type="nucleotide sequence ID" value="NZ_CP101497.1"/>
</dbReference>
<dbReference type="Pfam" id="PF00670">
    <property type="entry name" value="AdoHcyase_NAD"/>
    <property type="match status" value="1"/>
</dbReference>
<dbReference type="InterPro" id="IPR042172">
    <property type="entry name" value="Adenosylhomocyst_ase-like_sf"/>
</dbReference>
<gene>
    <name evidence="6" type="ORF">NNL39_02810</name>
</gene>
<dbReference type="PANTHER" id="PTHR23420:SF0">
    <property type="entry name" value="ADENOSYLHOMOCYSTEINASE"/>
    <property type="match status" value="1"/>
</dbReference>
<dbReference type="SMART" id="SM00996">
    <property type="entry name" value="AdoHcyase"/>
    <property type="match status" value="1"/>
</dbReference>
<protein>
    <submittedName>
        <fullName evidence="6">Adenosylhomocysteinase</fullName>
        <ecNumber evidence="6">3.3.1.1</ecNumber>
    </submittedName>
</protein>
<evidence type="ECO:0000313" key="7">
    <source>
        <dbReference type="Proteomes" id="UP001060039"/>
    </source>
</evidence>
<evidence type="ECO:0000256" key="4">
    <source>
        <dbReference type="ARBA" id="ARBA00023027"/>
    </source>
</evidence>
<feature type="domain" description="S-adenosyl-L-homocysteine hydrolase NAD binding" evidence="5">
    <location>
        <begin position="191"/>
        <end position="352"/>
    </location>
</feature>
<dbReference type="InterPro" id="IPR020082">
    <property type="entry name" value="S-Ado-L-homoCys_hydrolase_CS"/>
</dbReference>
<evidence type="ECO:0000259" key="5">
    <source>
        <dbReference type="SMART" id="SM00997"/>
    </source>
</evidence>
<keyword evidence="3" id="KW-0554">One-carbon metabolism</keyword>
<dbReference type="PROSITE" id="PS00739">
    <property type="entry name" value="ADOHCYASE_2"/>
    <property type="match status" value="1"/>
</dbReference>
<evidence type="ECO:0000256" key="3">
    <source>
        <dbReference type="ARBA" id="ARBA00022563"/>
    </source>
</evidence>
<dbReference type="EC" id="3.3.1.1" evidence="6"/>
<dbReference type="GO" id="GO:0016787">
    <property type="term" value="F:hydrolase activity"/>
    <property type="evidence" value="ECO:0007669"/>
    <property type="project" value="UniProtKB-KW"/>
</dbReference>
<dbReference type="SUPFAM" id="SSF51735">
    <property type="entry name" value="NAD(P)-binding Rossmann-fold domains"/>
    <property type="match status" value="1"/>
</dbReference>
<sequence>MSPQTSDADLAVRGAARIDWIRSRMTLLAGVRARFADEQPFAGHRIGMSLHLEPKTAVLLETLQAGGAEVVATGNHGSTQDDIVAHLRGQGMTVHGTRADTLEQHHANVAAVDAARPSILLDNGADLAALAAARVDAAAVAAGDPTGGTGIIGGTEETTSGGMRLRTELAGRLPFPLIVINDSLLKAIGENKHSVGQSVVESIMRITNLRIAGRRFLVAGYGWCGRGIAQYLRAMGGKVAVAEIDDLKAFEAAWDGYRVGSIVDLAGWAEVVITATGHPDVVTAEVVDALADGTVLANAGHFPWEIDVPGLYALAIGRTTLDEAIERVDLPGGRHVVLLAEGRMMNLAGREPKGNSIEAMDLGFLLQALSLERVARDPASLVAGAQPVPDAIEREIARGMLAAMGAHR</sequence>
<dbReference type="EMBL" id="CP101497">
    <property type="protein sequence ID" value="UTT63059.1"/>
    <property type="molecule type" value="Genomic_DNA"/>
</dbReference>
<dbReference type="Gene3D" id="3.40.50.1480">
    <property type="entry name" value="Adenosylhomocysteinase-like"/>
    <property type="match status" value="1"/>
</dbReference>
<name>A0ABY5FXP9_9MICO</name>
<evidence type="ECO:0000256" key="2">
    <source>
        <dbReference type="ARBA" id="ARBA00007122"/>
    </source>
</evidence>